<reference evidence="1 2" key="1">
    <citation type="journal article" date="2021" name="Commun. Biol.">
        <title>The genome of Shorea leprosula (Dipterocarpaceae) highlights the ecological relevance of drought in aseasonal tropical rainforests.</title>
        <authorList>
            <person name="Ng K.K.S."/>
            <person name="Kobayashi M.J."/>
            <person name="Fawcett J.A."/>
            <person name="Hatakeyama M."/>
            <person name="Paape T."/>
            <person name="Ng C.H."/>
            <person name="Ang C.C."/>
            <person name="Tnah L.H."/>
            <person name="Lee C.T."/>
            <person name="Nishiyama T."/>
            <person name="Sese J."/>
            <person name="O'Brien M.J."/>
            <person name="Copetti D."/>
            <person name="Mohd Noor M.I."/>
            <person name="Ong R.C."/>
            <person name="Putra M."/>
            <person name="Sireger I.Z."/>
            <person name="Indrioko S."/>
            <person name="Kosugi Y."/>
            <person name="Izuno A."/>
            <person name="Isagi Y."/>
            <person name="Lee S.L."/>
            <person name="Shimizu K.K."/>
        </authorList>
    </citation>
    <scope>NUCLEOTIDE SEQUENCE [LARGE SCALE GENOMIC DNA]</scope>
    <source>
        <strain evidence="1">214</strain>
    </source>
</reference>
<organism evidence="1 2">
    <name type="scientific">Rubroshorea leprosula</name>
    <dbReference type="NCBI Taxonomy" id="152421"/>
    <lineage>
        <taxon>Eukaryota</taxon>
        <taxon>Viridiplantae</taxon>
        <taxon>Streptophyta</taxon>
        <taxon>Embryophyta</taxon>
        <taxon>Tracheophyta</taxon>
        <taxon>Spermatophyta</taxon>
        <taxon>Magnoliopsida</taxon>
        <taxon>eudicotyledons</taxon>
        <taxon>Gunneridae</taxon>
        <taxon>Pentapetalae</taxon>
        <taxon>rosids</taxon>
        <taxon>malvids</taxon>
        <taxon>Malvales</taxon>
        <taxon>Dipterocarpaceae</taxon>
        <taxon>Rubroshorea</taxon>
    </lineage>
</organism>
<proteinExistence type="predicted"/>
<evidence type="ECO:0000313" key="1">
    <source>
        <dbReference type="EMBL" id="GKV53611.1"/>
    </source>
</evidence>
<dbReference type="Proteomes" id="UP001054252">
    <property type="component" value="Unassembled WGS sequence"/>
</dbReference>
<evidence type="ECO:0000313" key="2">
    <source>
        <dbReference type="Proteomes" id="UP001054252"/>
    </source>
</evidence>
<protein>
    <submittedName>
        <fullName evidence="1">Uncharacterized protein</fullName>
    </submittedName>
</protein>
<sequence length="123" mass="14122">MALMIFLGKERREKWRVNTDDLFVMARVIFLSLVGGDGGLFSKEVLKELSIDDPAGLVLEFRWALPVVEGYGLSVGKLVLRESLFGFRGWGVKEIMAQRAEFPCTDHRISIGREVLLLWQWFF</sequence>
<name>A0AAV5MY23_9ROSI</name>
<accession>A0AAV5MY23</accession>
<gene>
    <name evidence="1" type="ORF">SLEP1_g60131</name>
</gene>
<dbReference type="EMBL" id="BPVZ01001597">
    <property type="protein sequence ID" value="GKV53611.1"/>
    <property type="molecule type" value="Genomic_DNA"/>
</dbReference>
<keyword evidence="2" id="KW-1185">Reference proteome</keyword>
<comment type="caution">
    <text evidence="1">The sequence shown here is derived from an EMBL/GenBank/DDBJ whole genome shotgun (WGS) entry which is preliminary data.</text>
</comment>
<dbReference type="AlphaFoldDB" id="A0AAV5MY23"/>